<accession>A0A1Q9DUQ6</accession>
<feature type="compositionally biased region" description="Basic and acidic residues" evidence="1">
    <location>
        <begin position="426"/>
        <end position="436"/>
    </location>
</feature>
<name>A0A1Q9DUQ6_SYMMI</name>
<reference evidence="2 3" key="1">
    <citation type="submission" date="2016-02" db="EMBL/GenBank/DDBJ databases">
        <title>Genome analysis of coral dinoflagellate symbionts highlights evolutionary adaptations to a symbiotic lifestyle.</title>
        <authorList>
            <person name="Aranda M."/>
            <person name="Li Y."/>
            <person name="Liew Y.J."/>
            <person name="Baumgarten S."/>
            <person name="Simakov O."/>
            <person name="Wilson M."/>
            <person name="Piel J."/>
            <person name="Ashoor H."/>
            <person name="Bougouffa S."/>
            <person name="Bajic V.B."/>
            <person name="Ryu T."/>
            <person name="Ravasi T."/>
            <person name="Bayer T."/>
            <person name="Micklem G."/>
            <person name="Kim H."/>
            <person name="Bhak J."/>
            <person name="Lajeunesse T.C."/>
            <person name="Voolstra C.R."/>
        </authorList>
    </citation>
    <scope>NUCLEOTIDE SEQUENCE [LARGE SCALE GENOMIC DNA]</scope>
    <source>
        <strain evidence="2 3">CCMP2467</strain>
    </source>
</reference>
<organism evidence="2 3">
    <name type="scientific">Symbiodinium microadriaticum</name>
    <name type="common">Dinoflagellate</name>
    <name type="synonym">Zooxanthella microadriatica</name>
    <dbReference type="NCBI Taxonomy" id="2951"/>
    <lineage>
        <taxon>Eukaryota</taxon>
        <taxon>Sar</taxon>
        <taxon>Alveolata</taxon>
        <taxon>Dinophyceae</taxon>
        <taxon>Suessiales</taxon>
        <taxon>Symbiodiniaceae</taxon>
        <taxon>Symbiodinium</taxon>
    </lineage>
</organism>
<dbReference type="AlphaFoldDB" id="A0A1Q9DUQ6"/>
<keyword evidence="3" id="KW-1185">Reference proteome</keyword>
<evidence type="ECO:0000256" key="1">
    <source>
        <dbReference type="SAM" id="MobiDB-lite"/>
    </source>
</evidence>
<protein>
    <submittedName>
        <fullName evidence="2">Uncharacterized protein</fullName>
    </submittedName>
</protein>
<feature type="compositionally biased region" description="Basic residues" evidence="1">
    <location>
        <begin position="404"/>
        <end position="413"/>
    </location>
</feature>
<gene>
    <name evidence="2" type="ORF">AK812_SmicGene18586</name>
</gene>
<dbReference type="EMBL" id="LSRX01000381">
    <property type="protein sequence ID" value="OLP98907.1"/>
    <property type="molecule type" value="Genomic_DNA"/>
</dbReference>
<dbReference type="Proteomes" id="UP000186817">
    <property type="component" value="Unassembled WGS sequence"/>
</dbReference>
<feature type="region of interest" description="Disordered" evidence="1">
    <location>
        <begin position="398"/>
        <end position="453"/>
    </location>
</feature>
<proteinExistence type="predicted"/>
<evidence type="ECO:0000313" key="3">
    <source>
        <dbReference type="Proteomes" id="UP000186817"/>
    </source>
</evidence>
<sequence>MAAVDMPTEAQLTGITTVAQAIAWVGLEAGSWAAVDVALGSLQILGALRLAVHAARIAVPEHGTAGEPGHTPASERGLTVRGVDAGQGVVRGERLRSLANLAHGDNEDSKQEVRERENELCIGGMRAPASSVEKISGAAAAARPRDPGLASYEFLVSRTSWDVDDNYASYAQNSEERSWSYGREPLAPKSTAHSLRCGYAAFGVNGAALWDEILPRALDAVGREQAAARKGRRSLVVVRGTKDRRGLAEASSKGFAVWWVNLPASLMPRVRLGHHAVGRGHCHAGADPTRHDAKTARYRVPAGLQSGGGHGPVGQLVGPHNHRQLTSKKAICNRIAAEIAMQLAWAQIETFEHYRNTLNVEASRIAEGREVPQRLRRTPPDPFPAEPLEALAMKDCARTQGIKKEKKEKRKRRQGQEAFKKRRGRVLKDGETRQEEEVFGPSRAHGAGGREAP</sequence>
<evidence type="ECO:0000313" key="2">
    <source>
        <dbReference type="EMBL" id="OLP98907.1"/>
    </source>
</evidence>
<comment type="caution">
    <text evidence="2">The sequence shown here is derived from an EMBL/GenBank/DDBJ whole genome shotgun (WGS) entry which is preliminary data.</text>
</comment>
<dbReference type="OrthoDB" id="10466183at2759"/>